<evidence type="ECO:0000256" key="6">
    <source>
        <dbReference type="PROSITE-ProRule" id="PRU00169"/>
    </source>
</evidence>
<keyword evidence="10" id="KW-1185">Reference proteome</keyword>
<dbReference type="Pfam" id="PF00072">
    <property type="entry name" value="Response_reg"/>
    <property type="match status" value="1"/>
</dbReference>
<accession>A0A2P8DDM6</accession>
<dbReference type="RefSeq" id="WP_106521976.1">
    <property type="nucleotide sequence ID" value="NZ_PYGD01000001.1"/>
</dbReference>
<dbReference type="InterPro" id="IPR039420">
    <property type="entry name" value="WalR-like"/>
</dbReference>
<dbReference type="Gene3D" id="2.40.50.1020">
    <property type="entry name" value="LytTr DNA-binding domain"/>
    <property type="match status" value="1"/>
</dbReference>
<keyword evidence="3" id="KW-0805">Transcription regulation</keyword>
<keyword evidence="2" id="KW-0902">Two-component regulatory system</keyword>
<reference evidence="9 10" key="1">
    <citation type="submission" date="2018-03" db="EMBL/GenBank/DDBJ databases">
        <title>Genomic Encyclopedia of Type Strains, Phase III (KMG-III): the genomes of soil and plant-associated and newly described type strains.</title>
        <authorList>
            <person name="Whitman W."/>
        </authorList>
    </citation>
    <scope>NUCLEOTIDE SEQUENCE [LARGE SCALE GENOMIC DNA]</scope>
    <source>
        <strain evidence="9 10">CGMCC 1.12700</strain>
    </source>
</reference>
<dbReference type="GO" id="GO:0006355">
    <property type="term" value="P:regulation of DNA-templated transcription"/>
    <property type="evidence" value="ECO:0007669"/>
    <property type="project" value="TreeGrafter"/>
</dbReference>
<dbReference type="GO" id="GO:0005829">
    <property type="term" value="C:cytosol"/>
    <property type="evidence" value="ECO:0007669"/>
    <property type="project" value="TreeGrafter"/>
</dbReference>
<evidence type="ECO:0000256" key="5">
    <source>
        <dbReference type="ARBA" id="ARBA00023163"/>
    </source>
</evidence>
<dbReference type="InterPro" id="IPR001789">
    <property type="entry name" value="Sig_transdc_resp-reg_receiver"/>
</dbReference>
<feature type="domain" description="HTH LytTR-type" evidence="8">
    <location>
        <begin position="144"/>
        <end position="237"/>
    </location>
</feature>
<organism evidence="9 10">
    <name type="scientific">Taibaiella chishuiensis</name>
    <dbReference type="NCBI Taxonomy" id="1434707"/>
    <lineage>
        <taxon>Bacteria</taxon>
        <taxon>Pseudomonadati</taxon>
        <taxon>Bacteroidota</taxon>
        <taxon>Chitinophagia</taxon>
        <taxon>Chitinophagales</taxon>
        <taxon>Chitinophagaceae</taxon>
        <taxon>Taibaiella</taxon>
    </lineage>
</organism>
<feature type="domain" description="Response regulatory" evidence="7">
    <location>
        <begin position="3"/>
        <end position="116"/>
    </location>
</feature>
<proteinExistence type="predicted"/>
<dbReference type="GO" id="GO:0000976">
    <property type="term" value="F:transcription cis-regulatory region binding"/>
    <property type="evidence" value="ECO:0007669"/>
    <property type="project" value="TreeGrafter"/>
</dbReference>
<dbReference type="Gene3D" id="3.40.50.2300">
    <property type="match status" value="1"/>
</dbReference>
<dbReference type="InterPro" id="IPR007492">
    <property type="entry name" value="LytTR_DNA-bd_dom"/>
</dbReference>
<dbReference type="Proteomes" id="UP000240572">
    <property type="component" value="Unassembled WGS sequence"/>
</dbReference>
<dbReference type="PANTHER" id="PTHR48111:SF1">
    <property type="entry name" value="TWO-COMPONENT RESPONSE REGULATOR ORR33"/>
    <property type="match status" value="1"/>
</dbReference>
<comment type="caution">
    <text evidence="9">The sequence shown here is derived from an EMBL/GenBank/DDBJ whole genome shotgun (WGS) entry which is preliminary data.</text>
</comment>
<dbReference type="OrthoDB" id="1646880at2"/>
<dbReference type="Pfam" id="PF04397">
    <property type="entry name" value="LytTR"/>
    <property type="match status" value="1"/>
</dbReference>
<evidence type="ECO:0000256" key="3">
    <source>
        <dbReference type="ARBA" id="ARBA00023015"/>
    </source>
</evidence>
<evidence type="ECO:0000259" key="7">
    <source>
        <dbReference type="PROSITE" id="PS50110"/>
    </source>
</evidence>
<dbReference type="AlphaFoldDB" id="A0A2P8DDM6"/>
<evidence type="ECO:0000256" key="4">
    <source>
        <dbReference type="ARBA" id="ARBA00023125"/>
    </source>
</evidence>
<dbReference type="PROSITE" id="PS50930">
    <property type="entry name" value="HTH_LYTTR"/>
    <property type="match status" value="1"/>
</dbReference>
<dbReference type="PROSITE" id="PS50110">
    <property type="entry name" value="RESPONSE_REGULATORY"/>
    <property type="match status" value="1"/>
</dbReference>
<dbReference type="SMART" id="SM00448">
    <property type="entry name" value="REC"/>
    <property type="match status" value="1"/>
</dbReference>
<dbReference type="GO" id="GO:0032993">
    <property type="term" value="C:protein-DNA complex"/>
    <property type="evidence" value="ECO:0007669"/>
    <property type="project" value="TreeGrafter"/>
</dbReference>
<dbReference type="SMART" id="SM00850">
    <property type="entry name" value="LytTR"/>
    <property type="match status" value="1"/>
</dbReference>
<feature type="modified residue" description="4-aspartylphosphate" evidence="6">
    <location>
        <position position="55"/>
    </location>
</feature>
<keyword evidence="1 6" id="KW-0597">Phosphoprotein</keyword>
<dbReference type="EMBL" id="PYGD01000001">
    <property type="protein sequence ID" value="PSK95316.1"/>
    <property type="molecule type" value="Genomic_DNA"/>
</dbReference>
<protein>
    <submittedName>
        <fullName evidence="9">LytTR family two component transcriptional regulator</fullName>
    </submittedName>
</protein>
<name>A0A2P8DDM6_9BACT</name>
<sequence>MLKTLLVDDEQDSRDALRHFLTRYCPGVQIVAEAASVATAVTAINLYHPDLVFLDINMPHENGFVLFERISRPEFQTIFVTAYDEYALQAIKQQALDYILKPLNITELMLAVGRAQQAVEQQQVARRFDELLAARQLPATPVKIELPTNNGFVYMPVTDIIRCEAEGSYTLFHFTGRKPMIVCKTLGAYETILKEYGFVRVHHRHLVNLSHVEQYQRGRGGIILMSDKKEVLVSQRKKDDFLRSMKGGIIIEK</sequence>
<gene>
    <name evidence="9" type="ORF">B0I18_1011484</name>
</gene>
<dbReference type="GO" id="GO:0000156">
    <property type="term" value="F:phosphorelay response regulator activity"/>
    <property type="evidence" value="ECO:0007669"/>
    <property type="project" value="TreeGrafter"/>
</dbReference>
<evidence type="ECO:0000313" key="9">
    <source>
        <dbReference type="EMBL" id="PSK95316.1"/>
    </source>
</evidence>
<evidence type="ECO:0000259" key="8">
    <source>
        <dbReference type="PROSITE" id="PS50930"/>
    </source>
</evidence>
<evidence type="ECO:0000313" key="10">
    <source>
        <dbReference type="Proteomes" id="UP000240572"/>
    </source>
</evidence>
<keyword evidence="5" id="KW-0804">Transcription</keyword>
<evidence type="ECO:0000256" key="1">
    <source>
        <dbReference type="ARBA" id="ARBA00022553"/>
    </source>
</evidence>
<dbReference type="PANTHER" id="PTHR48111">
    <property type="entry name" value="REGULATOR OF RPOS"/>
    <property type="match status" value="1"/>
</dbReference>
<dbReference type="InterPro" id="IPR011006">
    <property type="entry name" value="CheY-like_superfamily"/>
</dbReference>
<keyword evidence="4" id="KW-0238">DNA-binding</keyword>
<dbReference type="SUPFAM" id="SSF52172">
    <property type="entry name" value="CheY-like"/>
    <property type="match status" value="1"/>
</dbReference>
<evidence type="ECO:0000256" key="2">
    <source>
        <dbReference type="ARBA" id="ARBA00023012"/>
    </source>
</evidence>